<evidence type="ECO:0000313" key="4">
    <source>
        <dbReference type="EMBL" id="KAL3100509.1"/>
    </source>
</evidence>
<dbReference type="Gene3D" id="1.10.238.10">
    <property type="entry name" value="EF-hand"/>
    <property type="match status" value="1"/>
</dbReference>
<gene>
    <name evidence="4" type="ORF">niasHS_000400</name>
</gene>
<feature type="region of interest" description="Disordered" evidence="2">
    <location>
        <begin position="39"/>
        <end position="61"/>
    </location>
</feature>
<evidence type="ECO:0000256" key="2">
    <source>
        <dbReference type="SAM" id="MobiDB-lite"/>
    </source>
</evidence>
<dbReference type="InterPro" id="IPR002048">
    <property type="entry name" value="EF_hand_dom"/>
</dbReference>
<dbReference type="Proteomes" id="UP001620645">
    <property type="component" value="Unassembled WGS sequence"/>
</dbReference>
<reference evidence="4 5" key="1">
    <citation type="submission" date="2024-10" db="EMBL/GenBank/DDBJ databases">
        <authorList>
            <person name="Kim D."/>
        </authorList>
    </citation>
    <scope>NUCLEOTIDE SEQUENCE [LARGE SCALE GENOMIC DNA]</scope>
    <source>
        <strain evidence="4">Taebaek</strain>
    </source>
</reference>
<comment type="caution">
    <text evidence="4">The sequence shown here is derived from an EMBL/GenBank/DDBJ whole genome shotgun (WGS) entry which is preliminary data.</text>
</comment>
<keyword evidence="1" id="KW-0106">Calcium</keyword>
<proteinExistence type="predicted"/>
<dbReference type="EMBL" id="JBICCN010000029">
    <property type="protein sequence ID" value="KAL3100509.1"/>
    <property type="molecule type" value="Genomic_DNA"/>
</dbReference>
<sequence>MDDIRRPVGVHLRGVNLRVNLEECVAPVGTAGPPHLFQKSFLEKNAPPKKRSSPGKIGGRRSPREKLQLVFDMCDRNREGRVQRQEFCEFVKSLNMAAGVIIGQEVQDHVVESVLHRAGVDPDQEYLTYRVFEAIFSQMDDIRRPVGVHLRGVNLRVNLEETQSLNSFAVTADTEDAFKKNSMSLLLSYLESYRQHIVVLFLFFAGNALVFLERFWTNKSEGEDDEQHHFRHCAETDSDVETASANNQAFLVNMARHGENRRQQILVKCQTR</sequence>
<evidence type="ECO:0000259" key="3">
    <source>
        <dbReference type="PROSITE" id="PS50222"/>
    </source>
</evidence>
<feature type="compositionally biased region" description="Basic residues" evidence="2">
    <location>
        <begin position="47"/>
        <end position="61"/>
    </location>
</feature>
<name>A0ABD2KDE0_HETSC</name>
<dbReference type="SMART" id="SM00054">
    <property type="entry name" value="EFh"/>
    <property type="match status" value="1"/>
</dbReference>
<accession>A0ABD2KDE0</accession>
<organism evidence="4 5">
    <name type="scientific">Heterodera schachtii</name>
    <name type="common">Sugarbeet cyst nematode worm</name>
    <name type="synonym">Tylenchus schachtii</name>
    <dbReference type="NCBI Taxonomy" id="97005"/>
    <lineage>
        <taxon>Eukaryota</taxon>
        <taxon>Metazoa</taxon>
        <taxon>Ecdysozoa</taxon>
        <taxon>Nematoda</taxon>
        <taxon>Chromadorea</taxon>
        <taxon>Rhabditida</taxon>
        <taxon>Tylenchina</taxon>
        <taxon>Tylenchomorpha</taxon>
        <taxon>Tylenchoidea</taxon>
        <taxon>Heteroderidae</taxon>
        <taxon>Heteroderinae</taxon>
        <taxon>Heterodera</taxon>
    </lineage>
</organism>
<dbReference type="InterPro" id="IPR018247">
    <property type="entry name" value="EF_Hand_1_Ca_BS"/>
</dbReference>
<dbReference type="PROSITE" id="PS00018">
    <property type="entry name" value="EF_HAND_1"/>
    <property type="match status" value="1"/>
</dbReference>
<dbReference type="SUPFAM" id="SSF47473">
    <property type="entry name" value="EF-hand"/>
    <property type="match status" value="1"/>
</dbReference>
<protein>
    <recommendedName>
        <fullName evidence="3">EF-hand domain-containing protein</fullName>
    </recommendedName>
</protein>
<keyword evidence="5" id="KW-1185">Reference proteome</keyword>
<evidence type="ECO:0000256" key="1">
    <source>
        <dbReference type="ARBA" id="ARBA00022837"/>
    </source>
</evidence>
<evidence type="ECO:0000313" key="5">
    <source>
        <dbReference type="Proteomes" id="UP001620645"/>
    </source>
</evidence>
<dbReference type="AlphaFoldDB" id="A0ABD2KDE0"/>
<dbReference type="InterPro" id="IPR011992">
    <property type="entry name" value="EF-hand-dom_pair"/>
</dbReference>
<dbReference type="PROSITE" id="PS50222">
    <property type="entry name" value="EF_HAND_2"/>
    <property type="match status" value="1"/>
</dbReference>
<feature type="domain" description="EF-hand" evidence="3">
    <location>
        <begin position="62"/>
        <end position="97"/>
    </location>
</feature>